<protein>
    <submittedName>
        <fullName evidence="2">Uncharacterized protein</fullName>
    </submittedName>
</protein>
<evidence type="ECO:0000256" key="1">
    <source>
        <dbReference type="SAM" id="MobiDB-lite"/>
    </source>
</evidence>
<dbReference type="Proteomes" id="UP001432027">
    <property type="component" value="Unassembled WGS sequence"/>
</dbReference>
<name>A0AAV5SQ28_9BILA</name>
<comment type="caution">
    <text evidence="2">The sequence shown here is derived from an EMBL/GenBank/DDBJ whole genome shotgun (WGS) entry which is preliminary data.</text>
</comment>
<keyword evidence="3" id="KW-1185">Reference proteome</keyword>
<reference evidence="2" key="1">
    <citation type="submission" date="2023-10" db="EMBL/GenBank/DDBJ databases">
        <title>Genome assembly of Pristionchus species.</title>
        <authorList>
            <person name="Yoshida K."/>
            <person name="Sommer R.J."/>
        </authorList>
    </citation>
    <scope>NUCLEOTIDE SEQUENCE</scope>
    <source>
        <strain evidence="2">RS0144</strain>
    </source>
</reference>
<sequence length="188" mass="20535">IAAVTTPMRQTNTFIEQNKSLKKVMEPSDQPTSSSNITKDAIPRSRSFSEKTSKRPGINLNPFNFATNEDTTRIQHRNATNMPISQSGQLTNMFNTQPGTVLGPSGRKRRYNTVQNGSHFCIFSKSNKFRAGVRLGGAINSSIFPSSSTMASPSANAVQFHPGVSAFVNSNILQSVPQYQGRAPIIDQ</sequence>
<organism evidence="2 3">
    <name type="scientific">Pristionchus entomophagus</name>
    <dbReference type="NCBI Taxonomy" id="358040"/>
    <lineage>
        <taxon>Eukaryota</taxon>
        <taxon>Metazoa</taxon>
        <taxon>Ecdysozoa</taxon>
        <taxon>Nematoda</taxon>
        <taxon>Chromadorea</taxon>
        <taxon>Rhabditida</taxon>
        <taxon>Rhabditina</taxon>
        <taxon>Diplogasteromorpha</taxon>
        <taxon>Diplogasteroidea</taxon>
        <taxon>Neodiplogasteridae</taxon>
        <taxon>Pristionchus</taxon>
    </lineage>
</organism>
<accession>A0AAV5SQ28</accession>
<dbReference type="EMBL" id="BTSX01000002">
    <property type="protein sequence ID" value="GMS85466.1"/>
    <property type="molecule type" value="Genomic_DNA"/>
</dbReference>
<feature type="non-terminal residue" evidence="2">
    <location>
        <position position="1"/>
    </location>
</feature>
<evidence type="ECO:0000313" key="3">
    <source>
        <dbReference type="Proteomes" id="UP001432027"/>
    </source>
</evidence>
<feature type="compositionally biased region" description="Polar residues" evidence="1">
    <location>
        <begin position="29"/>
        <end position="38"/>
    </location>
</feature>
<proteinExistence type="predicted"/>
<evidence type="ECO:0000313" key="2">
    <source>
        <dbReference type="EMBL" id="GMS85466.1"/>
    </source>
</evidence>
<feature type="non-terminal residue" evidence="2">
    <location>
        <position position="188"/>
    </location>
</feature>
<gene>
    <name evidence="2" type="ORF">PENTCL1PPCAC_7641</name>
</gene>
<feature type="compositionally biased region" description="Basic and acidic residues" evidence="1">
    <location>
        <begin position="41"/>
        <end position="53"/>
    </location>
</feature>
<feature type="region of interest" description="Disordered" evidence="1">
    <location>
        <begin position="22"/>
        <end position="61"/>
    </location>
</feature>
<dbReference type="AlphaFoldDB" id="A0AAV5SQ28"/>